<gene>
    <name evidence="2" type="ORF">GWK16_05790</name>
</gene>
<keyword evidence="1" id="KW-0732">Signal</keyword>
<name>A0A848EBA9_9PROT</name>
<proteinExistence type="predicted"/>
<evidence type="ECO:0000313" key="3">
    <source>
        <dbReference type="Proteomes" id="UP000548582"/>
    </source>
</evidence>
<keyword evidence="3" id="KW-1185">Reference proteome</keyword>
<dbReference type="GO" id="GO:0016874">
    <property type="term" value="F:ligase activity"/>
    <property type="evidence" value="ECO:0007669"/>
    <property type="project" value="UniProtKB-KW"/>
</dbReference>
<dbReference type="AlphaFoldDB" id="A0A848EBA9"/>
<accession>A0A848EBA9</accession>
<dbReference type="Proteomes" id="UP000548582">
    <property type="component" value="Unassembled WGS sequence"/>
</dbReference>
<protein>
    <submittedName>
        <fullName evidence="2">Phosphoribosylamine--glycine ligase</fullName>
    </submittedName>
</protein>
<evidence type="ECO:0000313" key="2">
    <source>
        <dbReference type="EMBL" id="NMJ40743.1"/>
    </source>
</evidence>
<dbReference type="PROSITE" id="PS51257">
    <property type="entry name" value="PROKAR_LIPOPROTEIN"/>
    <property type="match status" value="1"/>
</dbReference>
<organism evidence="2 3">
    <name type="scientific">Neoroseomonas marina</name>
    <dbReference type="NCBI Taxonomy" id="1232220"/>
    <lineage>
        <taxon>Bacteria</taxon>
        <taxon>Pseudomonadati</taxon>
        <taxon>Pseudomonadota</taxon>
        <taxon>Alphaproteobacteria</taxon>
        <taxon>Acetobacterales</taxon>
        <taxon>Acetobacteraceae</taxon>
        <taxon>Neoroseomonas</taxon>
    </lineage>
</organism>
<dbReference type="RefSeq" id="WP_170053015.1">
    <property type="nucleotide sequence ID" value="NZ_JABBKX010000002.1"/>
</dbReference>
<reference evidence="2 3" key="1">
    <citation type="submission" date="2020-03" db="EMBL/GenBank/DDBJ databases">
        <authorList>
            <person name="Sun Q."/>
        </authorList>
    </citation>
    <scope>NUCLEOTIDE SEQUENCE [LARGE SCALE GENOMIC DNA]</scope>
    <source>
        <strain evidence="2 3">JC162</strain>
    </source>
</reference>
<keyword evidence="2" id="KW-0436">Ligase</keyword>
<evidence type="ECO:0000256" key="1">
    <source>
        <dbReference type="SAM" id="SignalP"/>
    </source>
</evidence>
<comment type="caution">
    <text evidence="2">The sequence shown here is derived from an EMBL/GenBank/DDBJ whole genome shotgun (WGS) entry which is preliminary data.</text>
</comment>
<dbReference type="EMBL" id="JABBKX010000002">
    <property type="protein sequence ID" value="NMJ40743.1"/>
    <property type="molecule type" value="Genomic_DNA"/>
</dbReference>
<feature type="signal peptide" evidence="1">
    <location>
        <begin position="1"/>
        <end position="27"/>
    </location>
</feature>
<sequence>MSERWRGAALAAALLALAACETGGVWANVPTDNTPDGQACRREAEQDPEVRRIASQFTASGNEAWNERVRQEMLIALPRAWRECMTRRGAMPGGGVEPLRRTTF</sequence>
<feature type="chain" id="PRO_5032897688" evidence="1">
    <location>
        <begin position="28"/>
        <end position="104"/>
    </location>
</feature>